<protein>
    <submittedName>
        <fullName evidence="2">Uncharacterized protein</fullName>
    </submittedName>
</protein>
<proteinExistence type="predicted"/>
<dbReference type="EMBL" id="CP036339">
    <property type="protein sequence ID" value="QDT71735.1"/>
    <property type="molecule type" value="Genomic_DNA"/>
</dbReference>
<accession>A0A517TTN6</accession>
<evidence type="ECO:0000256" key="1">
    <source>
        <dbReference type="SAM" id="MobiDB-lite"/>
    </source>
</evidence>
<dbReference type="OrthoDB" id="1488830at2"/>
<dbReference type="KEGG" id="llh:I41_08950"/>
<reference evidence="2 3" key="1">
    <citation type="submission" date="2019-02" db="EMBL/GenBank/DDBJ databases">
        <title>Deep-cultivation of Planctomycetes and their phenomic and genomic characterization uncovers novel biology.</title>
        <authorList>
            <person name="Wiegand S."/>
            <person name="Jogler M."/>
            <person name="Boedeker C."/>
            <person name="Pinto D."/>
            <person name="Vollmers J."/>
            <person name="Rivas-Marin E."/>
            <person name="Kohn T."/>
            <person name="Peeters S.H."/>
            <person name="Heuer A."/>
            <person name="Rast P."/>
            <person name="Oberbeckmann S."/>
            <person name="Bunk B."/>
            <person name="Jeske O."/>
            <person name="Meyerdierks A."/>
            <person name="Storesund J.E."/>
            <person name="Kallscheuer N."/>
            <person name="Luecker S."/>
            <person name="Lage O.M."/>
            <person name="Pohl T."/>
            <person name="Merkel B.J."/>
            <person name="Hornburger P."/>
            <person name="Mueller R.-W."/>
            <person name="Bruemmer F."/>
            <person name="Labrenz M."/>
            <person name="Spormann A.M."/>
            <person name="Op den Camp H."/>
            <person name="Overmann J."/>
            <person name="Amann R."/>
            <person name="Jetten M.S.M."/>
            <person name="Mascher T."/>
            <person name="Medema M.H."/>
            <person name="Devos D.P."/>
            <person name="Kaster A.-K."/>
            <person name="Ovreas L."/>
            <person name="Rohde M."/>
            <person name="Galperin M.Y."/>
            <person name="Jogler C."/>
        </authorList>
    </citation>
    <scope>NUCLEOTIDE SEQUENCE [LARGE SCALE GENOMIC DNA]</scope>
    <source>
        <strain evidence="2 3">I41</strain>
    </source>
</reference>
<feature type="region of interest" description="Disordered" evidence="1">
    <location>
        <begin position="1"/>
        <end position="31"/>
    </location>
</feature>
<evidence type="ECO:0000313" key="3">
    <source>
        <dbReference type="Proteomes" id="UP000317909"/>
    </source>
</evidence>
<evidence type="ECO:0000313" key="2">
    <source>
        <dbReference type="EMBL" id="QDT71735.1"/>
    </source>
</evidence>
<keyword evidence="3" id="KW-1185">Reference proteome</keyword>
<sequence>MRLVTPAGTLRVQGSPPDQAHARTDPTPLGQTSVNCWVGGPETLLGWLETQLGLAATAPLACQRITELVRALPDEPALAFADSLRCDRWRAAAELLRRRDELELADWSQGDPQQFPAIARDLCAGPAMVELKFPSEAARLHAVLAALASGQTLPAHVCTLDEGIARRPALWQCVLRQLNVVAAAPSRCLAPEGTALREAQECLLHEHEMTLAPDQSVRWAATRSDAAACELVAQVLGNDPEELSGGVIYCDDDALAIRLDACLARRRLPTMGPLPLIRSISSCR</sequence>
<dbReference type="AlphaFoldDB" id="A0A517TTN6"/>
<dbReference type="RefSeq" id="WP_145431243.1">
    <property type="nucleotide sequence ID" value="NZ_CP036339.1"/>
</dbReference>
<name>A0A517TTN6_9BACT</name>
<dbReference type="Proteomes" id="UP000317909">
    <property type="component" value="Chromosome"/>
</dbReference>
<gene>
    <name evidence="2" type="ORF">I41_08950</name>
</gene>
<organism evidence="2 3">
    <name type="scientific">Lacipirellula limnantheis</name>
    <dbReference type="NCBI Taxonomy" id="2528024"/>
    <lineage>
        <taxon>Bacteria</taxon>
        <taxon>Pseudomonadati</taxon>
        <taxon>Planctomycetota</taxon>
        <taxon>Planctomycetia</taxon>
        <taxon>Pirellulales</taxon>
        <taxon>Lacipirellulaceae</taxon>
        <taxon>Lacipirellula</taxon>
    </lineage>
</organism>